<protein>
    <submittedName>
        <fullName evidence="6">Microcin C ABC transporter ATP-binding protein</fullName>
    </submittedName>
</protein>
<keyword evidence="3" id="KW-0547">Nucleotide-binding</keyword>
<dbReference type="RefSeq" id="WP_017054363.1">
    <property type="nucleotide sequence ID" value="NZ_AJYW02000290.1"/>
</dbReference>
<dbReference type="GO" id="GO:0016887">
    <property type="term" value="F:ATP hydrolysis activity"/>
    <property type="evidence" value="ECO:0007669"/>
    <property type="project" value="InterPro"/>
</dbReference>
<dbReference type="Pfam" id="PF08352">
    <property type="entry name" value="oligo_HPY"/>
    <property type="match status" value="2"/>
</dbReference>
<dbReference type="NCBIfam" id="NF010167">
    <property type="entry name" value="PRK13648.1"/>
    <property type="match status" value="2"/>
</dbReference>
<feature type="domain" description="ABC transporter" evidence="5">
    <location>
        <begin position="9"/>
        <end position="258"/>
    </location>
</feature>
<dbReference type="InterPro" id="IPR013563">
    <property type="entry name" value="Oligopep_ABC_C"/>
</dbReference>
<dbReference type="InterPro" id="IPR017871">
    <property type="entry name" value="ABC_transporter-like_CS"/>
</dbReference>
<evidence type="ECO:0000256" key="4">
    <source>
        <dbReference type="ARBA" id="ARBA00022840"/>
    </source>
</evidence>
<reference evidence="6 7" key="1">
    <citation type="journal article" date="2012" name="Science">
        <title>Ecological populations of bacteria act as socially cohesive units of antibiotic production and resistance.</title>
        <authorList>
            <person name="Cordero O.X."/>
            <person name="Wildschutte H."/>
            <person name="Kirkup B."/>
            <person name="Proehl S."/>
            <person name="Ngo L."/>
            <person name="Hussain F."/>
            <person name="Le Roux F."/>
            <person name="Mincer T."/>
            <person name="Polz M.F."/>
        </authorList>
    </citation>
    <scope>NUCLEOTIDE SEQUENCE [LARGE SCALE GENOMIC DNA]</scope>
    <source>
        <strain evidence="6 7">FF-238</strain>
    </source>
</reference>
<dbReference type="Pfam" id="PF00005">
    <property type="entry name" value="ABC_tran"/>
    <property type="match status" value="2"/>
</dbReference>
<dbReference type="PROSITE" id="PS00211">
    <property type="entry name" value="ABC_TRANSPORTER_1"/>
    <property type="match status" value="2"/>
</dbReference>
<dbReference type="PANTHER" id="PTHR43776">
    <property type="entry name" value="TRANSPORT ATP-BINDING PROTEIN"/>
    <property type="match status" value="1"/>
</dbReference>
<dbReference type="InterPro" id="IPR027417">
    <property type="entry name" value="P-loop_NTPase"/>
</dbReference>
<keyword evidence="4 6" id="KW-0067">ATP-binding</keyword>
<dbReference type="NCBIfam" id="NF007739">
    <property type="entry name" value="PRK10419.1"/>
    <property type="match status" value="2"/>
</dbReference>
<dbReference type="GO" id="GO:0005524">
    <property type="term" value="F:ATP binding"/>
    <property type="evidence" value="ECO:0007669"/>
    <property type="project" value="UniProtKB-KW"/>
</dbReference>
<dbReference type="PROSITE" id="PS50893">
    <property type="entry name" value="ABC_TRANSPORTER_2"/>
    <property type="match status" value="2"/>
</dbReference>
<evidence type="ECO:0000313" key="7">
    <source>
        <dbReference type="Proteomes" id="UP000094165"/>
    </source>
</evidence>
<dbReference type="FunFam" id="3.40.50.300:FF:000016">
    <property type="entry name" value="Oligopeptide ABC transporter ATP-binding component"/>
    <property type="match status" value="2"/>
</dbReference>
<evidence type="ECO:0000256" key="1">
    <source>
        <dbReference type="ARBA" id="ARBA00005417"/>
    </source>
</evidence>
<dbReference type="CDD" id="cd03257">
    <property type="entry name" value="ABC_NikE_OppD_transporters"/>
    <property type="match status" value="2"/>
</dbReference>
<dbReference type="SUPFAM" id="SSF52540">
    <property type="entry name" value="P-loop containing nucleoside triphosphate hydrolases"/>
    <property type="match status" value="2"/>
</dbReference>
<keyword evidence="7" id="KW-1185">Reference proteome</keyword>
<organism evidence="6 7">
    <name type="scientific">Vibrio genomosp. F6 str. FF-238</name>
    <dbReference type="NCBI Taxonomy" id="1191298"/>
    <lineage>
        <taxon>Bacteria</taxon>
        <taxon>Pseudomonadati</taxon>
        <taxon>Pseudomonadota</taxon>
        <taxon>Gammaproteobacteria</taxon>
        <taxon>Vibrionales</taxon>
        <taxon>Vibrionaceae</taxon>
        <taxon>Vibrio</taxon>
    </lineage>
</organism>
<gene>
    <name evidence="6" type="ORF">A130_00980</name>
</gene>
<dbReference type="GO" id="GO:0055085">
    <property type="term" value="P:transmembrane transport"/>
    <property type="evidence" value="ECO:0007669"/>
    <property type="project" value="UniProtKB-ARBA"/>
</dbReference>
<evidence type="ECO:0000313" key="6">
    <source>
        <dbReference type="EMBL" id="OEE71460.1"/>
    </source>
</evidence>
<feature type="domain" description="ABC transporter" evidence="5">
    <location>
        <begin position="282"/>
        <end position="527"/>
    </location>
</feature>
<proteinExistence type="inferred from homology"/>
<accession>A0A1E5CNI7</accession>
<dbReference type="AlphaFoldDB" id="A0A1E5CNI7"/>
<dbReference type="SMART" id="SM00382">
    <property type="entry name" value="AAA"/>
    <property type="match status" value="2"/>
</dbReference>
<dbReference type="InterPro" id="IPR050319">
    <property type="entry name" value="ABC_transp_ATP-bind"/>
</dbReference>
<sequence length="542" mass="60261">MLSHALLEVRNLSVSFTTNDGVVNAVNQVSFDLNKNETLAIVGESGSGKSVTSSALMRLLPGNAIVDPESSLMFEGEPLLAKNDKQMQKIRGNRIGMIFQEPMTSLNPYMRVGIQVAEAIMCHRSINKRQAKIKVLELFELVHLPRPEQAYSKYPHEFSGGQLQRIMIAMALINEPDLLIADEPTTALDVTVQAEVLNLIKEIQQKMGMAILFITHDLGVVKHFADRVIVMCKGDVVEEGHTQTLFQNPTHEYTEMLINSIPKGKKSPVKTGAPMLLSAENIRVKFLIKPHFIESRNQYFEAVKGISLNLKQGETLGIVGESGSGKSTLGRALIGLLPSSGKIQFKGQDVSLLTDKERFSLKKDIQMVFQDPYGSLSPRMTVGEIITEGLMVHQPHLSKSERLLRACKALEEVRLETSAINRYPHEFSGGQRQRIAIARALILEPSFILLDEPTSALDRSVQLTVIELLKEIQLKHNIGFLFISHDLSVVKALSDRVLVMQKGEVMEQGTAEDIFNTPQHDYTKRLIDASFDLDESTNEDAA</sequence>
<dbReference type="NCBIfam" id="NF008453">
    <property type="entry name" value="PRK11308.1"/>
    <property type="match status" value="2"/>
</dbReference>
<comment type="caution">
    <text evidence="6">The sequence shown here is derived from an EMBL/GenBank/DDBJ whole genome shotgun (WGS) entry which is preliminary data.</text>
</comment>
<dbReference type="PANTHER" id="PTHR43776:SF7">
    <property type="entry name" value="D,D-DIPEPTIDE TRANSPORT ATP-BINDING PROTEIN DDPF-RELATED"/>
    <property type="match status" value="1"/>
</dbReference>
<name>A0A1E5CNI7_9VIBR</name>
<evidence type="ECO:0000259" key="5">
    <source>
        <dbReference type="PROSITE" id="PS50893"/>
    </source>
</evidence>
<evidence type="ECO:0000256" key="3">
    <source>
        <dbReference type="ARBA" id="ARBA00022741"/>
    </source>
</evidence>
<keyword evidence="2" id="KW-0813">Transport</keyword>
<comment type="similarity">
    <text evidence="1">Belongs to the ABC transporter superfamily.</text>
</comment>
<dbReference type="GO" id="GO:0015833">
    <property type="term" value="P:peptide transport"/>
    <property type="evidence" value="ECO:0007669"/>
    <property type="project" value="InterPro"/>
</dbReference>
<dbReference type="EMBL" id="AJYW02000290">
    <property type="protein sequence ID" value="OEE71460.1"/>
    <property type="molecule type" value="Genomic_DNA"/>
</dbReference>
<dbReference type="Gene3D" id="3.40.50.300">
    <property type="entry name" value="P-loop containing nucleotide triphosphate hydrolases"/>
    <property type="match status" value="2"/>
</dbReference>
<dbReference type="InterPro" id="IPR003439">
    <property type="entry name" value="ABC_transporter-like_ATP-bd"/>
</dbReference>
<evidence type="ECO:0000256" key="2">
    <source>
        <dbReference type="ARBA" id="ARBA00022448"/>
    </source>
</evidence>
<dbReference type="Proteomes" id="UP000094165">
    <property type="component" value="Unassembled WGS sequence"/>
</dbReference>
<dbReference type="InterPro" id="IPR003593">
    <property type="entry name" value="AAA+_ATPase"/>
</dbReference>